<accession>A0ABN2SKC2</accession>
<sequence length="287" mass="30634">MEQARSTGPAICSDVDHDGRHTGTGRIAMASLLDNHPAHFRTGMSMRAVALEFLGLDDGRSFDALLASIPGHRVRRLDLLDRRIGSPHASLRDRARALMPHMDGDGRVLIMAYCSGAGLALTLADELGADLLAGVMLIDPQAVTLDDVTSASANLAIKLGAADAPEVSVGDFEPWLDSLIAQYCDFHDLRDDERDLVATELRSLYVSWLGFLSSSVAPQTIALAAPVHVVHTRDDVDLSSLLDPGTPVIRHFQPPDPRGPMGGDVVRKVLREAVDAADLHTGDSGAA</sequence>
<protein>
    <recommendedName>
        <fullName evidence="3">Thioesterase domain-containing protein</fullName>
    </recommendedName>
</protein>
<dbReference type="EMBL" id="BAAAQM010000040">
    <property type="protein sequence ID" value="GAA1988190.1"/>
    <property type="molecule type" value="Genomic_DNA"/>
</dbReference>
<gene>
    <name evidence="1" type="ORF">GCM10009838_58750</name>
</gene>
<keyword evidence="2" id="KW-1185">Reference proteome</keyword>
<evidence type="ECO:0000313" key="1">
    <source>
        <dbReference type="EMBL" id="GAA1988190.1"/>
    </source>
</evidence>
<dbReference type="InterPro" id="IPR029058">
    <property type="entry name" value="AB_hydrolase_fold"/>
</dbReference>
<proteinExistence type="predicted"/>
<comment type="caution">
    <text evidence="1">The sequence shown here is derived from an EMBL/GenBank/DDBJ whole genome shotgun (WGS) entry which is preliminary data.</text>
</comment>
<dbReference type="Proteomes" id="UP001499854">
    <property type="component" value="Unassembled WGS sequence"/>
</dbReference>
<name>A0ABN2SKC2_9ACTN</name>
<evidence type="ECO:0008006" key="3">
    <source>
        <dbReference type="Google" id="ProtNLM"/>
    </source>
</evidence>
<organism evidence="1 2">
    <name type="scientific">Catenulispora subtropica</name>
    <dbReference type="NCBI Taxonomy" id="450798"/>
    <lineage>
        <taxon>Bacteria</taxon>
        <taxon>Bacillati</taxon>
        <taxon>Actinomycetota</taxon>
        <taxon>Actinomycetes</taxon>
        <taxon>Catenulisporales</taxon>
        <taxon>Catenulisporaceae</taxon>
        <taxon>Catenulispora</taxon>
    </lineage>
</organism>
<dbReference type="SUPFAM" id="SSF53474">
    <property type="entry name" value="alpha/beta-Hydrolases"/>
    <property type="match status" value="1"/>
</dbReference>
<dbReference type="Gene3D" id="3.40.50.1820">
    <property type="entry name" value="alpha/beta hydrolase"/>
    <property type="match status" value="1"/>
</dbReference>
<reference evidence="1 2" key="1">
    <citation type="journal article" date="2019" name="Int. J. Syst. Evol. Microbiol.">
        <title>The Global Catalogue of Microorganisms (GCM) 10K type strain sequencing project: providing services to taxonomists for standard genome sequencing and annotation.</title>
        <authorList>
            <consortium name="The Broad Institute Genomics Platform"/>
            <consortium name="The Broad Institute Genome Sequencing Center for Infectious Disease"/>
            <person name="Wu L."/>
            <person name="Ma J."/>
        </authorList>
    </citation>
    <scope>NUCLEOTIDE SEQUENCE [LARGE SCALE GENOMIC DNA]</scope>
    <source>
        <strain evidence="1 2">JCM 16013</strain>
    </source>
</reference>
<evidence type="ECO:0000313" key="2">
    <source>
        <dbReference type="Proteomes" id="UP001499854"/>
    </source>
</evidence>